<feature type="region of interest" description="Disordered" evidence="1">
    <location>
        <begin position="82"/>
        <end position="109"/>
    </location>
</feature>
<evidence type="ECO:0000313" key="3">
    <source>
        <dbReference type="Proteomes" id="UP001458415"/>
    </source>
</evidence>
<evidence type="ECO:0000256" key="1">
    <source>
        <dbReference type="SAM" id="MobiDB-lite"/>
    </source>
</evidence>
<proteinExistence type="predicted"/>
<feature type="non-terminal residue" evidence="2">
    <location>
        <position position="131"/>
    </location>
</feature>
<gene>
    <name evidence="2" type="ORF">ABT317_38155</name>
</gene>
<reference evidence="2 3" key="1">
    <citation type="submission" date="2024-06" db="EMBL/GenBank/DDBJ databases">
        <title>The Natural Products Discovery Center: Release of the First 8490 Sequenced Strains for Exploring Actinobacteria Biosynthetic Diversity.</title>
        <authorList>
            <person name="Kalkreuter E."/>
            <person name="Kautsar S.A."/>
            <person name="Yang D."/>
            <person name="Bader C.D."/>
            <person name="Teijaro C.N."/>
            <person name="Fluegel L."/>
            <person name="Davis C.M."/>
            <person name="Simpson J.R."/>
            <person name="Lauterbach L."/>
            <person name="Steele A.D."/>
            <person name="Gui C."/>
            <person name="Meng S."/>
            <person name="Li G."/>
            <person name="Viehrig K."/>
            <person name="Ye F."/>
            <person name="Su P."/>
            <person name="Kiefer A.F."/>
            <person name="Nichols A."/>
            <person name="Cepeda A.J."/>
            <person name="Yan W."/>
            <person name="Fan B."/>
            <person name="Jiang Y."/>
            <person name="Adhikari A."/>
            <person name="Zheng C.-J."/>
            <person name="Schuster L."/>
            <person name="Cowan T.M."/>
            <person name="Smanski M.J."/>
            <person name="Chevrette M.G."/>
            <person name="De Carvalho L.P.S."/>
            <person name="Shen B."/>
        </authorList>
    </citation>
    <scope>NUCLEOTIDE SEQUENCE [LARGE SCALE GENOMIC DNA]</scope>
    <source>
        <strain evidence="2 3">NPDC000634</strain>
    </source>
</reference>
<feature type="compositionally biased region" description="Basic and acidic residues" evidence="1">
    <location>
        <begin position="1"/>
        <end position="12"/>
    </location>
</feature>
<evidence type="ECO:0000313" key="2">
    <source>
        <dbReference type="EMBL" id="MER6982634.1"/>
    </source>
</evidence>
<name>A0ABV1WEJ5_9ACTN</name>
<sequence>MTAPGHECEPRSYARPGTPAAQRRRATGSGRDAGQWRFEAHIPCPTHGCPGPARVPVRSPADLPAVYDDGTHHDTVRCEGCGAGTGRTDGRMSADVDPHTGDGFDAPPPSQAYANAPCLRREMHEVLALGA</sequence>
<comment type="caution">
    <text evidence="2">The sequence shown here is derived from an EMBL/GenBank/DDBJ whole genome shotgun (WGS) entry which is preliminary data.</text>
</comment>
<feature type="region of interest" description="Disordered" evidence="1">
    <location>
        <begin position="1"/>
        <end position="34"/>
    </location>
</feature>
<dbReference type="Proteomes" id="UP001458415">
    <property type="component" value="Unassembled WGS sequence"/>
</dbReference>
<accession>A0ABV1WEJ5</accession>
<organism evidence="2 3">
    <name type="scientific">Streptomyces carpinensis</name>
    <dbReference type="NCBI Taxonomy" id="66369"/>
    <lineage>
        <taxon>Bacteria</taxon>
        <taxon>Bacillati</taxon>
        <taxon>Actinomycetota</taxon>
        <taxon>Actinomycetes</taxon>
        <taxon>Kitasatosporales</taxon>
        <taxon>Streptomycetaceae</taxon>
        <taxon>Streptomyces</taxon>
    </lineage>
</organism>
<keyword evidence="3" id="KW-1185">Reference proteome</keyword>
<dbReference type="EMBL" id="JBEPCU010001097">
    <property type="protein sequence ID" value="MER6982634.1"/>
    <property type="molecule type" value="Genomic_DNA"/>
</dbReference>
<feature type="compositionally biased region" description="Basic and acidic residues" evidence="1">
    <location>
        <begin position="88"/>
        <end position="102"/>
    </location>
</feature>
<protein>
    <submittedName>
        <fullName evidence="2">Uncharacterized protein</fullName>
    </submittedName>
</protein>